<accession>A0A1S2L7P9</accession>
<dbReference type="CDD" id="cd02966">
    <property type="entry name" value="TlpA_like_family"/>
    <property type="match status" value="1"/>
</dbReference>
<dbReference type="PANTHER" id="PTHR42852">
    <property type="entry name" value="THIOL:DISULFIDE INTERCHANGE PROTEIN DSBE"/>
    <property type="match status" value="1"/>
</dbReference>
<reference evidence="4 5" key="3">
    <citation type="journal article" date="2019" name="Int. J. Syst. Evol. Microbiol.">
        <title>Anaerobacillus isosaccharinicus sp. nov., an alkaliphilic bacterium which degrades isosaccharinic acid.</title>
        <authorList>
            <person name="Bassil N.M."/>
            <person name="Lloyd J.R."/>
        </authorList>
    </citation>
    <scope>NUCLEOTIDE SEQUENCE [LARGE SCALE GENOMIC DNA]</scope>
    <source>
        <strain evidence="4 5">NB2006</strain>
    </source>
</reference>
<dbReference type="GO" id="GO:0016491">
    <property type="term" value="F:oxidoreductase activity"/>
    <property type="evidence" value="ECO:0007669"/>
    <property type="project" value="InterPro"/>
</dbReference>
<keyword evidence="5" id="KW-1185">Reference proteome</keyword>
<evidence type="ECO:0000256" key="1">
    <source>
        <dbReference type="ARBA" id="ARBA00023157"/>
    </source>
</evidence>
<dbReference type="PROSITE" id="PS00194">
    <property type="entry name" value="THIOREDOXIN_1"/>
    <property type="match status" value="1"/>
</dbReference>
<proteinExistence type="predicted"/>
<evidence type="ECO:0000313" key="5">
    <source>
        <dbReference type="Proteomes" id="UP000180175"/>
    </source>
</evidence>
<dbReference type="RefSeq" id="WP_071318531.1">
    <property type="nucleotide sequence ID" value="NZ_CP063356.2"/>
</dbReference>
<dbReference type="Pfam" id="PF00578">
    <property type="entry name" value="AhpC-TSA"/>
    <property type="match status" value="1"/>
</dbReference>
<dbReference type="EMBL" id="CP063356">
    <property type="protein sequence ID" value="QOY34169.1"/>
    <property type="molecule type" value="Genomic_DNA"/>
</dbReference>
<dbReference type="Proteomes" id="UP000180175">
    <property type="component" value="Chromosome"/>
</dbReference>
<dbReference type="InterPro" id="IPR036249">
    <property type="entry name" value="Thioredoxin-like_sf"/>
</dbReference>
<dbReference type="AlphaFoldDB" id="A0A1S2L7P9"/>
<gene>
    <name evidence="4" type="ORF">AWH56_015685</name>
    <name evidence="3" type="ORF">AWH56_18985</name>
</gene>
<dbReference type="PROSITE" id="PS51352">
    <property type="entry name" value="THIOREDOXIN_2"/>
    <property type="match status" value="1"/>
</dbReference>
<sequence length="190" mass="21717">MLVRKNFLFLAIICFLFLFLAINYERSDIVLKRMEQDIVASAKKTGVHQGDLAVDFQLLNGDGEKVLLSDFRGKKVIVNFFASWCAPCQEEMPVLVQLDSRMDKEKAVILGVNVTKEEPNPNQVREFIKHFKVEYDVLFDGNGKVMKDYQLIGIPTTLFINEKGEIVLRLNGMLTMDMVTENSFFDGIIK</sequence>
<organism evidence="3 5">
    <name type="scientific">Anaerobacillus isosaccharinicus</name>
    <dbReference type="NCBI Taxonomy" id="1532552"/>
    <lineage>
        <taxon>Bacteria</taxon>
        <taxon>Bacillati</taxon>
        <taxon>Bacillota</taxon>
        <taxon>Bacilli</taxon>
        <taxon>Bacillales</taxon>
        <taxon>Bacillaceae</taxon>
        <taxon>Anaerobacillus</taxon>
    </lineage>
</organism>
<dbReference type="GO" id="GO:0016209">
    <property type="term" value="F:antioxidant activity"/>
    <property type="evidence" value="ECO:0007669"/>
    <property type="project" value="InterPro"/>
</dbReference>
<reference evidence="4 5" key="2">
    <citation type="journal article" date="2017" name="Genome Announc.">
        <title>Draft Genome Sequences of Four Alkaliphilic Bacteria Belonging to the Anaerobacillus Genus.</title>
        <authorList>
            <person name="Bassil N.M."/>
            <person name="Lloyd J.R."/>
        </authorList>
    </citation>
    <scope>NUCLEOTIDE SEQUENCE [LARGE SCALE GENOMIC DNA]</scope>
    <source>
        <strain evidence="4 5">NB2006</strain>
    </source>
</reference>
<dbReference type="SUPFAM" id="SSF52833">
    <property type="entry name" value="Thioredoxin-like"/>
    <property type="match status" value="1"/>
</dbReference>
<dbReference type="InterPro" id="IPR000866">
    <property type="entry name" value="AhpC/TSA"/>
</dbReference>
<feature type="domain" description="Thioredoxin" evidence="2">
    <location>
        <begin position="47"/>
        <end position="190"/>
    </location>
</feature>
<dbReference type="InterPro" id="IPR017937">
    <property type="entry name" value="Thioredoxin_CS"/>
</dbReference>
<dbReference type="PANTHER" id="PTHR42852:SF17">
    <property type="entry name" value="THIOREDOXIN-LIKE PROTEIN HI_1115"/>
    <property type="match status" value="1"/>
</dbReference>
<dbReference type="InterPro" id="IPR013766">
    <property type="entry name" value="Thioredoxin_domain"/>
</dbReference>
<evidence type="ECO:0000313" key="4">
    <source>
        <dbReference type="EMBL" id="QOY34169.1"/>
    </source>
</evidence>
<dbReference type="EMBL" id="LQXD01000162">
    <property type="protein sequence ID" value="OIJ08344.1"/>
    <property type="molecule type" value="Genomic_DNA"/>
</dbReference>
<dbReference type="Gene3D" id="3.40.30.10">
    <property type="entry name" value="Glutaredoxin"/>
    <property type="match status" value="1"/>
</dbReference>
<reference evidence="4" key="4">
    <citation type="submission" date="2020-10" db="EMBL/GenBank/DDBJ databases">
        <authorList>
            <person name="Bassil N.M."/>
            <person name="Lloyd J.R."/>
        </authorList>
    </citation>
    <scope>NUCLEOTIDE SEQUENCE</scope>
    <source>
        <strain evidence="4">NB2006</strain>
    </source>
</reference>
<name>A0A1S2L7P9_9BACI</name>
<evidence type="ECO:0000259" key="2">
    <source>
        <dbReference type="PROSITE" id="PS51352"/>
    </source>
</evidence>
<keyword evidence="1" id="KW-1015">Disulfide bond</keyword>
<dbReference type="OrthoDB" id="25753at2"/>
<dbReference type="KEGG" id="aia:AWH56_015685"/>
<dbReference type="InterPro" id="IPR050553">
    <property type="entry name" value="Thioredoxin_ResA/DsbE_sf"/>
</dbReference>
<reference evidence="3 5" key="1">
    <citation type="submission" date="2016-10" db="EMBL/GenBank/DDBJ databases">
        <title>Draft genome sequences of four alkaliphilic bacteria belonging to the Anaerobacillus genus.</title>
        <authorList>
            <person name="Bassil N.M."/>
            <person name="Lloyd J.R."/>
        </authorList>
    </citation>
    <scope>NUCLEOTIDE SEQUENCE [LARGE SCALE GENOMIC DNA]</scope>
    <source>
        <strain evidence="3 5">NB2006</strain>
    </source>
</reference>
<protein>
    <submittedName>
        <fullName evidence="4">TlpA family protein disulfide reductase</fullName>
    </submittedName>
</protein>
<evidence type="ECO:0000313" key="3">
    <source>
        <dbReference type="EMBL" id="OIJ08344.1"/>
    </source>
</evidence>